<dbReference type="GO" id="GO:0035091">
    <property type="term" value="F:phosphatidylinositol binding"/>
    <property type="evidence" value="ECO:0007669"/>
    <property type="project" value="EnsemblFungi"/>
</dbReference>
<evidence type="ECO:0000256" key="4">
    <source>
        <dbReference type="ARBA" id="ARBA00016056"/>
    </source>
</evidence>
<evidence type="ECO:0000256" key="6">
    <source>
        <dbReference type="ARBA" id="ARBA00022729"/>
    </source>
</evidence>
<keyword evidence="7" id="KW-0445">Lipid transport</keyword>
<dbReference type="Gene3D" id="2.60.40.770">
    <property type="match status" value="1"/>
</dbReference>
<proteinExistence type="inferred from homology"/>
<keyword evidence="10" id="KW-1185">Reference proteome</keyword>
<dbReference type="GO" id="GO:0000328">
    <property type="term" value="C:fungal-type vacuole lumen"/>
    <property type="evidence" value="ECO:0007669"/>
    <property type="project" value="EnsemblFungi"/>
</dbReference>
<sequence length="147" mass="16317">LDIIKTFPDVDEKPVPGDSPIVQCDASQPQILSLSKVIIDPNPPARGENLTFTATGFISEDIEEGAYVEVDVRYGFIKLIHQTFDLCEEITKVDLECPIKKGPQVIQKEVEIPNEVPPGKYIVNARAYTKDDVFITCLTATIEFPPL</sequence>
<dbReference type="InParanoid" id="A3M0G4"/>
<dbReference type="GO" id="GO:0031210">
    <property type="term" value="F:phosphatidylcholine binding"/>
    <property type="evidence" value="ECO:0007669"/>
    <property type="project" value="EnsemblFungi"/>
</dbReference>
<dbReference type="eggNOG" id="KOG4680">
    <property type="taxonomic scope" value="Eukaryota"/>
</dbReference>
<accession>A3M0G4</accession>
<dbReference type="InterPro" id="IPR003172">
    <property type="entry name" value="ML_dom"/>
</dbReference>
<name>A3M0G4_PICST</name>
<dbReference type="RefSeq" id="XP_001386733.2">
    <property type="nucleotide sequence ID" value="XM_001386696.1"/>
</dbReference>
<protein>
    <recommendedName>
        <fullName evidence="4">Phosphatidylglycerol/phosphatidylinositol transfer protein</fullName>
    </recommendedName>
</protein>
<dbReference type="Proteomes" id="UP000002258">
    <property type="component" value="Chromosome 8"/>
</dbReference>
<feature type="non-terminal residue" evidence="9">
    <location>
        <position position="1"/>
    </location>
</feature>
<evidence type="ECO:0000313" key="10">
    <source>
        <dbReference type="Proteomes" id="UP000002258"/>
    </source>
</evidence>
<evidence type="ECO:0000256" key="3">
    <source>
        <dbReference type="ARBA" id="ARBA00011245"/>
    </source>
</evidence>
<dbReference type="GeneID" id="4841146"/>
<dbReference type="OMA" id="HQTYDLC"/>
<organism evidence="9 10">
    <name type="scientific">Scheffersomyces stipitis (strain ATCC 58785 / CBS 6054 / NBRC 10063 / NRRL Y-11545)</name>
    <name type="common">Yeast</name>
    <name type="synonym">Pichia stipitis</name>
    <dbReference type="NCBI Taxonomy" id="322104"/>
    <lineage>
        <taxon>Eukaryota</taxon>
        <taxon>Fungi</taxon>
        <taxon>Dikarya</taxon>
        <taxon>Ascomycota</taxon>
        <taxon>Saccharomycotina</taxon>
        <taxon>Pichiomycetes</taxon>
        <taxon>Debaryomycetaceae</taxon>
        <taxon>Scheffersomyces</taxon>
    </lineage>
</organism>
<dbReference type="KEGG" id="pic:PICST_50439"/>
<dbReference type="PANTHER" id="PTHR11306:SF0">
    <property type="entry name" value="PHOSPHATIDYLGLYCEROL_PHOSPHATIDYLINOSITOL TRANSFER PROTEIN"/>
    <property type="match status" value="1"/>
</dbReference>
<dbReference type="GO" id="GO:0001786">
    <property type="term" value="F:phosphatidylserine binding"/>
    <property type="evidence" value="ECO:0007669"/>
    <property type="project" value="EnsemblFungi"/>
</dbReference>
<dbReference type="PANTHER" id="PTHR11306">
    <property type="entry name" value="NIEMANN PICK TYPE C2 PROTEIN NPC2-RELATED"/>
    <property type="match status" value="1"/>
</dbReference>
<comment type="similarity">
    <text evidence="2">Belongs to the NPC2 family.</text>
</comment>
<dbReference type="SUPFAM" id="SSF81296">
    <property type="entry name" value="E set domains"/>
    <property type="match status" value="1"/>
</dbReference>
<gene>
    <name evidence="9" type="ORF">PICST_50439</name>
</gene>
<evidence type="ECO:0000256" key="5">
    <source>
        <dbReference type="ARBA" id="ARBA00022448"/>
    </source>
</evidence>
<reference evidence="9 10" key="1">
    <citation type="journal article" date="2007" name="Nat. Biotechnol.">
        <title>Genome sequence of the lignocellulose-bioconverting and xylose-fermenting yeast Pichia stipitis.</title>
        <authorList>
            <person name="Jeffries T.W."/>
            <person name="Grigoriev I.V."/>
            <person name="Grimwood J."/>
            <person name="Laplaza J.M."/>
            <person name="Aerts A."/>
            <person name="Salamov A."/>
            <person name="Schmutz J."/>
            <person name="Lindquist E."/>
            <person name="Dehal P."/>
            <person name="Shapiro H."/>
            <person name="Jin Y.S."/>
            <person name="Passoth V."/>
            <person name="Richardson P.M."/>
        </authorList>
    </citation>
    <scope>NUCLEOTIDE SEQUENCE [LARGE SCALE GENOMIC DNA]</scope>
    <source>
        <strain evidence="10">ATCC 58785 / CBS 6054 / NBRC 10063 / NRRL Y-11545</strain>
    </source>
</reference>
<dbReference type="HOGENOM" id="CLU_097982_0_1_1"/>
<evidence type="ECO:0000313" key="9">
    <source>
        <dbReference type="EMBL" id="ABN68704.2"/>
    </source>
</evidence>
<dbReference type="InterPro" id="IPR039670">
    <property type="entry name" value="NPC2-like"/>
</dbReference>
<dbReference type="FunCoup" id="A3M0G4">
    <property type="interactions" value="107"/>
</dbReference>
<dbReference type="InterPro" id="IPR033917">
    <property type="entry name" value="ML_PG-PI_TP"/>
</dbReference>
<keyword evidence="6" id="KW-0732">Signal</keyword>
<dbReference type="GO" id="GO:0032366">
    <property type="term" value="P:intracellular sterol transport"/>
    <property type="evidence" value="ECO:0007669"/>
    <property type="project" value="EnsemblFungi"/>
</dbReference>
<comment type="function">
    <text evidence="1">Catalyzes the intermembrane transfer of phosphatidylglycerol and phosphatidylinositol.</text>
</comment>
<dbReference type="GO" id="GO:0032934">
    <property type="term" value="F:sterol binding"/>
    <property type="evidence" value="ECO:0007669"/>
    <property type="project" value="EnsemblFungi"/>
</dbReference>
<dbReference type="FunFam" id="2.60.40.770:FF:000004">
    <property type="entry name" value="Phosphatidylglycerol/phosphatidylinositol transfer protein"/>
    <property type="match status" value="1"/>
</dbReference>
<dbReference type="InterPro" id="IPR014756">
    <property type="entry name" value="Ig_E-set"/>
</dbReference>
<dbReference type="Pfam" id="PF02221">
    <property type="entry name" value="E1_DerP2_DerF2"/>
    <property type="match status" value="1"/>
</dbReference>
<dbReference type="STRING" id="322104.A3M0G4"/>
<dbReference type="EMBL" id="CP000502">
    <property type="protein sequence ID" value="ABN68704.2"/>
    <property type="molecule type" value="Genomic_DNA"/>
</dbReference>
<dbReference type="CDD" id="cd00917">
    <property type="entry name" value="PG-PI_TP"/>
    <property type="match status" value="1"/>
</dbReference>
<dbReference type="OrthoDB" id="6409159at2759"/>
<dbReference type="SMART" id="SM00737">
    <property type="entry name" value="ML"/>
    <property type="match status" value="1"/>
</dbReference>
<keyword evidence="5" id="KW-0813">Transport</keyword>
<dbReference type="AlphaFoldDB" id="A3M0G4"/>
<evidence type="ECO:0000256" key="7">
    <source>
        <dbReference type="ARBA" id="ARBA00023055"/>
    </source>
</evidence>
<feature type="domain" description="MD-2-related lipid-recognition" evidence="8">
    <location>
        <begin position="21"/>
        <end position="142"/>
    </location>
</feature>
<evidence type="ECO:0000259" key="8">
    <source>
        <dbReference type="SMART" id="SM00737"/>
    </source>
</evidence>
<evidence type="ECO:0000256" key="2">
    <source>
        <dbReference type="ARBA" id="ARBA00006370"/>
    </source>
</evidence>
<evidence type="ECO:0000256" key="1">
    <source>
        <dbReference type="ARBA" id="ARBA00002053"/>
    </source>
</evidence>
<comment type="subunit">
    <text evidence="3">Monomer.</text>
</comment>